<feature type="domain" description="AAA+ ATPase" evidence="1">
    <location>
        <begin position="621"/>
        <end position="782"/>
    </location>
</feature>
<dbReference type="Proteomes" id="UP000306740">
    <property type="component" value="Unassembled WGS sequence"/>
</dbReference>
<comment type="caution">
    <text evidence="3">The sequence shown here is derived from an EMBL/GenBank/DDBJ whole genome shotgun (WGS) entry which is preliminary data.</text>
</comment>
<dbReference type="Gene3D" id="3.40.50.300">
    <property type="entry name" value="P-loop containing nucleotide triphosphate hydrolases"/>
    <property type="match status" value="1"/>
</dbReference>
<accession>A0A5C4N4T9</accession>
<dbReference type="PANTHER" id="PTHR37291">
    <property type="entry name" value="5-METHYLCYTOSINE-SPECIFIC RESTRICTION ENZYME B"/>
    <property type="match status" value="1"/>
</dbReference>
<dbReference type="SUPFAM" id="SSF52540">
    <property type="entry name" value="P-loop containing nucleoside triphosphate hydrolases"/>
    <property type="match status" value="1"/>
</dbReference>
<dbReference type="InterPro" id="IPR052934">
    <property type="entry name" value="Methyl-DNA_Rec/Restrict_Enz"/>
</dbReference>
<dbReference type="CDD" id="cd00009">
    <property type="entry name" value="AAA"/>
    <property type="match status" value="1"/>
</dbReference>
<gene>
    <name evidence="3" type="ORF">FHE65_00155</name>
    <name evidence="2" type="ORF">FHE65_00310</name>
</gene>
<dbReference type="AlphaFoldDB" id="A0A5C4N4T9"/>
<evidence type="ECO:0000313" key="2">
    <source>
        <dbReference type="EMBL" id="TNC52581.1"/>
    </source>
</evidence>
<evidence type="ECO:0000313" key="3">
    <source>
        <dbReference type="EMBL" id="TNC52685.1"/>
    </source>
</evidence>
<proteinExistence type="predicted"/>
<dbReference type="Pfam" id="PF07728">
    <property type="entry name" value="AAA_5"/>
    <property type="match status" value="1"/>
</dbReference>
<sequence length="897" mass="97594">MTTTPDPAVSTADMTPDPEWAQRYRMRLRATLEELVKQPGPVPLADVQALAEARVPLNDYDRSVTKTGAVRAWNNLSWLLTTSFEHAGWLHATQDGGFRAAKEGAGALAAHPDAQSLYEAANLAYRQWDALRKAPLTAARVDFGAEVVHDGTGFVHAHLATEPVLAAWRSGDSALVPGTEAWGAAAATALRDYLAGEPTPDGPMSGLALDTARVLAAEAWVLLVAPISDIVGYTKRSRVRNPLIPMTVPPPGLPLEMSAHLEQGFVHAGQALIATPRVMLSSVANLLVRWHEQPAEARAAVWDDPWAFRDLATTTPGVDPRVAALLCVVVHPSSFTTVLRPNDREAIVAALGGDAETLIGDTEKDLKTITLRLQAEAGEAAVRYDQAPLLQAWSDDGAQRAWLVRGEVDQQNRVPTWVRQGIVSITVGKLTQLPKEPTQKSLGDLVDEHYGDLQVVKREAKKRDVLSFILGMRRGDLVATVDGGALRLGWLLDEPARLQSIGGMTLLTRGVTWYTDVAPGVKALPGSIRTRVRFKGEDVLDLTDLAGPLEELTGNEDELTQPGDDELDDLLASSVPEPEETEEEPATVEAAVLTCDEKELAAQLHHADASWVEELLISLNERRQVVLEGPPGTGKTFTVQALLEACGLTEAQSALVQFHPTYSYEDFVEGFRPVATSDAGGASLTVTPGPLKRIADEARNAPGKPFVLVIDEINRANIAKVFGELYFLLEYRGAEVELLYSAGERFALPENLFIIGTMNTADRSIALLDAAMRRRFVFLSMGSEEPALARMLHRWCEATGRPTGLADLRDRLNAEMAKRGLDPALAFGPSYFMRDGVEAPAALDRLWRRELRPMVVEHHYGKHMQVDAWYPFPGWARELVLDNPVAPGVDEAGAAPQ</sequence>
<dbReference type="EMBL" id="VDFR01000002">
    <property type="protein sequence ID" value="TNC52581.1"/>
    <property type="molecule type" value="Genomic_DNA"/>
</dbReference>
<evidence type="ECO:0000313" key="4">
    <source>
        <dbReference type="Proteomes" id="UP000306740"/>
    </source>
</evidence>
<dbReference type="GO" id="GO:0005524">
    <property type="term" value="F:ATP binding"/>
    <property type="evidence" value="ECO:0007669"/>
    <property type="project" value="InterPro"/>
</dbReference>
<dbReference type="InterPro" id="IPR027417">
    <property type="entry name" value="P-loop_NTPase"/>
</dbReference>
<dbReference type="OrthoDB" id="9781481at2"/>
<name>A0A5C4N4T9_9ACTN</name>
<evidence type="ECO:0000259" key="1">
    <source>
        <dbReference type="SMART" id="SM00382"/>
    </source>
</evidence>
<dbReference type="PANTHER" id="PTHR37291:SF1">
    <property type="entry name" value="TYPE IV METHYL-DIRECTED RESTRICTION ENZYME ECOKMCRB SUBUNIT"/>
    <property type="match status" value="1"/>
</dbReference>
<reference evidence="3 4" key="1">
    <citation type="submission" date="2019-05" db="EMBL/GenBank/DDBJ databases">
        <title>Mumia sp. nov., isolated from the intestinal contents of plateau pika (Ochotona curzoniae) in the Qinghai-Tibet plateau of China.</title>
        <authorList>
            <person name="Tian Z."/>
        </authorList>
    </citation>
    <scope>NUCLEOTIDE SEQUENCE [LARGE SCALE GENOMIC DNA]</scope>
    <source>
        <strain evidence="4">527</strain>
        <strain evidence="3">Z527</strain>
    </source>
</reference>
<dbReference type="GO" id="GO:0016887">
    <property type="term" value="F:ATP hydrolysis activity"/>
    <property type="evidence" value="ECO:0007669"/>
    <property type="project" value="InterPro"/>
</dbReference>
<protein>
    <submittedName>
        <fullName evidence="3">AAA family ATPase</fullName>
    </submittedName>
</protein>
<dbReference type="InterPro" id="IPR011704">
    <property type="entry name" value="ATPase_dyneun-rel_AAA"/>
</dbReference>
<organism evidence="3 4">
    <name type="scientific">Mumia zhuanghuii</name>
    <dbReference type="NCBI Taxonomy" id="2585211"/>
    <lineage>
        <taxon>Bacteria</taxon>
        <taxon>Bacillati</taxon>
        <taxon>Actinomycetota</taxon>
        <taxon>Actinomycetes</taxon>
        <taxon>Propionibacteriales</taxon>
        <taxon>Nocardioidaceae</taxon>
        <taxon>Mumia</taxon>
    </lineage>
</organism>
<dbReference type="InterPro" id="IPR003593">
    <property type="entry name" value="AAA+_ATPase"/>
</dbReference>
<dbReference type="SMART" id="SM00382">
    <property type="entry name" value="AAA"/>
    <property type="match status" value="1"/>
</dbReference>
<dbReference type="RefSeq" id="WP_139104925.1">
    <property type="nucleotide sequence ID" value="NZ_VDFR01000001.1"/>
</dbReference>
<dbReference type="EMBL" id="VDFR01000001">
    <property type="protein sequence ID" value="TNC52685.1"/>
    <property type="molecule type" value="Genomic_DNA"/>
</dbReference>